<name>A0A4Y6USR1_SACBS</name>
<dbReference type="Gene3D" id="3.40.50.300">
    <property type="entry name" value="P-loop containing nucleotide triphosphate hydrolases"/>
    <property type="match status" value="2"/>
</dbReference>
<feature type="domain" description="ABC transporter" evidence="14">
    <location>
        <begin position="460"/>
        <end position="811"/>
    </location>
</feature>
<dbReference type="GO" id="GO:0016887">
    <property type="term" value="F:ATP hydrolysis activity"/>
    <property type="evidence" value="ECO:0007669"/>
    <property type="project" value="InterPro"/>
</dbReference>
<gene>
    <name evidence="15" type="ORF">FFV09_02310</name>
</gene>
<evidence type="ECO:0000256" key="1">
    <source>
        <dbReference type="ARBA" id="ARBA00004496"/>
    </source>
</evidence>
<keyword evidence="10" id="KW-0234">DNA repair</keyword>
<evidence type="ECO:0000256" key="9">
    <source>
        <dbReference type="ARBA" id="ARBA00023125"/>
    </source>
</evidence>
<evidence type="ECO:0000256" key="6">
    <source>
        <dbReference type="ARBA" id="ARBA00022769"/>
    </source>
</evidence>
<dbReference type="OrthoDB" id="9809851at2"/>
<dbReference type="SUPFAM" id="SSF52540">
    <property type="entry name" value="P-loop containing nucleoside triphosphate hydrolases"/>
    <property type="match status" value="2"/>
</dbReference>
<dbReference type="Proteomes" id="UP000316968">
    <property type="component" value="Chromosome"/>
</dbReference>
<evidence type="ECO:0000256" key="4">
    <source>
        <dbReference type="ARBA" id="ARBA00022741"/>
    </source>
</evidence>
<comment type="subcellular location">
    <subcellularLocation>
        <location evidence="1">Cytoplasm</location>
    </subcellularLocation>
</comment>
<evidence type="ECO:0000256" key="3">
    <source>
        <dbReference type="ARBA" id="ARBA00022737"/>
    </source>
</evidence>
<evidence type="ECO:0000256" key="2">
    <source>
        <dbReference type="ARBA" id="ARBA00022490"/>
    </source>
</evidence>
<dbReference type="RefSeq" id="WP_141446187.1">
    <property type="nucleotide sequence ID" value="NZ_CP041217.1"/>
</dbReference>
<dbReference type="PROSITE" id="PS00211">
    <property type="entry name" value="ABC_TRANSPORTER_1"/>
    <property type="match status" value="1"/>
</dbReference>
<keyword evidence="4" id="KW-0547">Nucleotide-binding</keyword>
<keyword evidence="8" id="KW-0267">Excision nuclease</keyword>
<evidence type="ECO:0000256" key="13">
    <source>
        <dbReference type="ARBA" id="ARBA00042156"/>
    </source>
</evidence>
<dbReference type="InterPro" id="IPR003439">
    <property type="entry name" value="ABC_transporter-like_ATP-bd"/>
</dbReference>
<keyword evidence="2" id="KW-0963">Cytoplasm</keyword>
<evidence type="ECO:0000256" key="7">
    <source>
        <dbReference type="ARBA" id="ARBA00022840"/>
    </source>
</evidence>
<keyword evidence="6" id="KW-0228">DNA excision</keyword>
<dbReference type="PROSITE" id="PS50893">
    <property type="entry name" value="ABC_TRANSPORTER_2"/>
    <property type="match status" value="1"/>
</dbReference>
<sequence>MKSIDIKAARIHNLKEINISIPKNKLIVATGVSGSGKSSLMFDIIFEEGRREYLQSIGMFAGLEDERKFDSISGLGPTVAVQQSIVRQSNPRSTVGSRTQLLGLLGLLYASEGQISCSECEALIENGLTCSECGNEEERLEMSYFSHNNANGMCMKCSGRGAYYHVNMEKLVPNDRITVREIFDSIGVTPGIGRVIERNLKSNMDMPYSQLSEDIKDEVINGHYINNNSANQSFCLSRILQIRHKKGEYMNGLYELIACPECDGFRIGEEARRVFINGRHIGKVGKMTLVELKTFFDSVLEQGRFTQSGINLIQDILRKTSSLINARLGHLSLYREMSSLSGGEIQRLFLNSHLESKMESLIYILDEPTVGLHESEKAELLKSIYALKELGNTVIVVEHDKSTIEMADYIIDIGPKAGVEGGKVIYEGSYEGLLQCEASLTGQYLSGRVKMPDRRLKSDIFQDDASPRLTIRNARTNNLKDVTVSLPLGVIVGVAGVSGCGKSSLISDTLVPFLRSYFRDQSKSSSATNIEDSSNDFEDDSTLIETIAESLDGVEYLSGFAEVSQAPIGRSINSNPITFIKIWDKIRKLFAEQPEARQLNLSAGHFSFNSDGACPECGGSGRKAVFPGATMKIYTTCTECKGKRYNDEALKVRYKGKTISEVLDLQVSEAVSFFEEHKAIVATLEVMERIGMGYITLGQPTSTMSGGEAQRLKLAKEIGKKRKGNILYVMDEPTTGLSLYDTAQLIKLLNELVANGNSVIVIEHNHEVLESCDWIIELGPEGGSGGGRIIAEGPPQALKNNPDSITGKYLELHS</sequence>
<keyword evidence="9" id="KW-0238">DNA-binding</keyword>
<evidence type="ECO:0000256" key="5">
    <source>
        <dbReference type="ARBA" id="ARBA00022763"/>
    </source>
</evidence>
<dbReference type="InterPro" id="IPR017871">
    <property type="entry name" value="ABC_transporter-like_CS"/>
</dbReference>
<keyword evidence="5" id="KW-0227">DNA damage</keyword>
<dbReference type="InterPro" id="IPR027417">
    <property type="entry name" value="P-loop_NTPase"/>
</dbReference>
<evidence type="ECO:0000256" key="11">
    <source>
        <dbReference type="ARBA" id="ARBA00038000"/>
    </source>
</evidence>
<evidence type="ECO:0000256" key="10">
    <source>
        <dbReference type="ARBA" id="ARBA00023204"/>
    </source>
</evidence>
<keyword evidence="3" id="KW-0677">Repeat</keyword>
<dbReference type="PANTHER" id="PTHR43152">
    <property type="entry name" value="UVRABC SYSTEM PROTEIN A"/>
    <property type="match status" value="1"/>
</dbReference>
<evidence type="ECO:0000313" key="16">
    <source>
        <dbReference type="Proteomes" id="UP000316968"/>
    </source>
</evidence>
<dbReference type="Gene3D" id="1.20.1580.10">
    <property type="entry name" value="ABC transporter ATPase like domain"/>
    <property type="match status" value="2"/>
</dbReference>
<dbReference type="GO" id="GO:0003677">
    <property type="term" value="F:DNA binding"/>
    <property type="evidence" value="ECO:0007669"/>
    <property type="project" value="UniProtKB-KW"/>
</dbReference>
<dbReference type="GO" id="GO:0005524">
    <property type="term" value="F:ATP binding"/>
    <property type="evidence" value="ECO:0007669"/>
    <property type="project" value="UniProtKB-KW"/>
</dbReference>
<dbReference type="KEGG" id="saca:FFV09_02310"/>
<reference evidence="15 16" key="1">
    <citation type="submission" date="2019-06" db="EMBL/GenBank/DDBJ databases">
        <title>Saccharibacillus brassicae sp. nov., an endophytic bacterium isolated from Chinese cabbage seeds (Brassica pekinensis).</title>
        <authorList>
            <person name="Jiang L."/>
            <person name="Lee J."/>
            <person name="Kim S.W."/>
        </authorList>
    </citation>
    <scope>NUCLEOTIDE SEQUENCE [LARGE SCALE GENOMIC DNA]</scope>
    <source>
        <strain evidence="16">KCTC 43072 / ATSA2</strain>
    </source>
</reference>
<dbReference type="GO" id="GO:0004518">
    <property type="term" value="F:nuclease activity"/>
    <property type="evidence" value="ECO:0007669"/>
    <property type="project" value="UniProtKB-KW"/>
</dbReference>
<evidence type="ECO:0000256" key="8">
    <source>
        <dbReference type="ARBA" id="ARBA00022881"/>
    </source>
</evidence>
<proteinExistence type="inferred from homology"/>
<protein>
    <recommendedName>
        <fullName evidence="12">UvrABC system protein A</fullName>
    </recommendedName>
    <alternativeName>
        <fullName evidence="13">Excinuclease ABC subunit A</fullName>
    </alternativeName>
</protein>
<accession>A0A4Y6USR1</accession>
<evidence type="ECO:0000259" key="14">
    <source>
        <dbReference type="PROSITE" id="PS50893"/>
    </source>
</evidence>
<comment type="similarity">
    <text evidence="11">Belongs to the ABC transporter superfamily. UvrA family.</text>
</comment>
<keyword evidence="7" id="KW-0067">ATP-binding</keyword>
<dbReference type="PANTHER" id="PTHR43152:SF3">
    <property type="entry name" value="UVRABC SYSTEM PROTEIN A"/>
    <property type="match status" value="1"/>
</dbReference>
<dbReference type="GO" id="GO:0005737">
    <property type="term" value="C:cytoplasm"/>
    <property type="evidence" value="ECO:0007669"/>
    <property type="project" value="UniProtKB-SubCell"/>
</dbReference>
<dbReference type="EMBL" id="CP041217">
    <property type="protein sequence ID" value="QDH19800.1"/>
    <property type="molecule type" value="Genomic_DNA"/>
</dbReference>
<dbReference type="AlphaFoldDB" id="A0A4Y6USR1"/>
<keyword evidence="16" id="KW-1185">Reference proteome</keyword>
<organism evidence="15 16">
    <name type="scientific">Saccharibacillus brassicae</name>
    <dbReference type="NCBI Taxonomy" id="2583377"/>
    <lineage>
        <taxon>Bacteria</taxon>
        <taxon>Bacillati</taxon>
        <taxon>Bacillota</taxon>
        <taxon>Bacilli</taxon>
        <taxon>Bacillales</taxon>
        <taxon>Paenibacillaceae</taxon>
        <taxon>Saccharibacillus</taxon>
    </lineage>
</organism>
<dbReference type="GO" id="GO:0006281">
    <property type="term" value="P:DNA repair"/>
    <property type="evidence" value="ECO:0007669"/>
    <property type="project" value="UniProtKB-KW"/>
</dbReference>
<evidence type="ECO:0000256" key="12">
    <source>
        <dbReference type="ARBA" id="ARBA00039316"/>
    </source>
</evidence>
<evidence type="ECO:0000313" key="15">
    <source>
        <dbReference type="EMBL" id="QDH19800.1"/>
    </source>
</evidence>
<dbReference type="Gene3D" id="1.10.8.280">
    <property type="entry name" value="ABC transporter ATPase domain-like"/>
    <property type="match status" value="1"/>
</dbReference>